<proteinExistence type="predicted"/>
<name>A0A813GMS9_POLGL</name>
<comment type="caution">
    <text evidence="2">The sequence shown here is derived from an EMBL/GenBank/DDBJ whole genome shotgun (WGS) entry which is preliminary data.</text>
</comment>
<reference evidence="2" key="1">
    <citation type="submission" date="2021-02" db="EMBL/GenBank/DDBJ databases">
        <authorList>
            <person name="Dougan E. K."/>
            <person name="Rhodes N."/>
            <person name="Thang M."/>
            <person name="Chan C."/>
        </authorList>
    </citation>
    <scope>NUCLEOTIDE SEQUENCE</scope>
</reference>
<keyword evidence="1" id="KW-0812">Transmembrane</keyword>
<sequence length="112" mass="11885">MLLELTVGTAHFDKAPPSPLQITVSITFFHGFKIQLLFVVSDALAVVVVAAAVVVVAVVVVSAAIDAGVVCLCFLVCYIFVRCDIIACELGGVLTHPRMQTYSCICGWNDIG</sequence>
<evidence type="ECO:0000313" key="3">
    <source>
        <dbReference type="Proteomes" id="UP000626109"/>
    </source>
</evidence>
<dbReference type="EMBL" id="CAJNNW010000320">
    <property type="protein sequence ID" value="CAE8626291.1"/>
    <property type="molecule type" value="Genomic_DNA"/>
</dbReference>
<protein>
    <submittedName>
        <fullName evidence="2">Uncharacterized protein</fullName>
    </submittedName>
</protein>
<feature type="transmembrane region" description="Helical" evidence="1">
    <location>
        <begin position="36"/>
        <end position="57"/>
    </location>
</feature>
<organism evidence="2 3">
    <name type="scientific">Polarella glacialis</name>
    <name type="common">Dinoflagellate</name>
    <dbReference type="NCBI Taxonomy" id="89957"/>
    <lineage>
        <taxon>Eukaryota</taxon>
        <taxon>Sar</taxon>
        <taxon>Alveolata</taxon>
        <taxon>Dinophyceae</taxon>
        <taxon>Suessiales</taxon>
        <taxon>Suessiaceae</taxon>
        <taxon>Polarella</taxon>
    </lineage>
</organism>
<evidence type="ECO:0000256" key="1">
    <source>
        <dbReference type="SAM" id="Phobius"/>
    </source>
</evidence>
<evidence type="ECO:0000313" key="2">
    <source>
        <dbReference type="EMBL" id="CAE8626291.1"/>
    </source>
</evidence>
<feature type="transmembrane region" description="Helical" evidence="1">
    <location>
        <begin position="63"/>
        <end position="81"/>
    </location>
</feature>
<gene>
    <name evidence="2" type="ORF">PGLA2088_LOCUS473</name>
</gene>
<accession>A0A813GMS9</accession>
<keyword evidence="1" id="KW-0472">Membrane</keyword>
<dbReference type="AlphaFoldDB" id="A0A813GMS9"/>
<dbReference type="Proteomes" id="UP000626109">
    <property type="component" value="Unassembled WGS sequence"/>
</dbReference>
<keyword evidence="1" id="KW-1133">Transmembrane helix</keyword>